<keyword evidence="1" id="KW-0489">Methyltransferase</keyword>
<evidence type="ECO:0000313" key="4">
    <source>
        <dbReference type="Proteomes" id="UP001642464"/>
    </source>
</evidence>
<dbReference type="SUPFAM" id="SSF53335">
    <property type="entry name" value="S-adenosyl-L-methionine-dependent methyltransferases"/>
    <property type="match status" value="1"/>
</dbReference>
<reference evidence="3 4" key="1">
    <citation type="submission" date="2024-02" db="EMBL/GenBank/DDBJ databases">
        <authorList>
            <person name="Chen Y."/>
            <person name="Shah S."/>
            <person name="Dougan E. K."/>
            <person name="Thang M."/>
            <person name="Chan C."/>
        </authorList>
    </citation>
    <scope>NUCLEOTIDE SEQUENCE [LARGE SCALE GENOMIC DNA]</scope>
</reference>
<comment type="caution">
    <text evidence="3">The sequence shown here is derived from an EMBL/GenBank/DDBJ whole genome shotgun (WGS) entry which is preliminary data.</text>
</comment>
<evidence type="ECO:0000313" key="3">
    <source>
        <dbReference type="EMBL" id="CAK9036150.1"/>
    </source>
</evidence>
<dbReference type="Proteomes" id="UP001642464">
    <property type="component" value="Unassembled WGS sequence"/>
</dbReference>
<protein>
    <submittedName>
        <fullName evidence="3">Uncharacterized protein</fullName>
    </submittedName>
</protein>
<dbReference type="EMBL" id="CAXAMM010015358">
    <property type="protein sequence ID" value="CAK9036150.1"/>
    <property type="molecule type" value="Genomic_DNA"/>
</dbReference>
<gene>
    <name evidence="3" type="ORF">SCF082_LOCUS21614</name>
</gene>
<keyword evidence="2" id="KW-0808">Transferase</keyword>
<name>A0ABP0LAJ3_9DINO</name>
<organism evidence="3 4">
    <name type="scientific">Durusdinium trenchii</name>
    <dbReference type="NCBI Taxonomy" id="1381693"/>
    <lineage>
        <taxon>Eukaryota</taxon>
        <taxon>Sar</taxon>
        <taxon>Alveolata</taxon>
        <taxon>Dinophyceae</taxon>
        <taxon>Suessiales</taxon>
        <taxon>Symbiodiniaceae</taxon>
        <taxon>Durusdinium</taxon>
    </lineage>
</organism>
<sequence length="233" mass="26520">MDVLEVSNPLWAVFENVESIDREVDPDMHLAAYSSFEIEQRGYAAQSYLLDAKAYGLPQHRRRIYIICLDFHNKQLSVSANDFFASVKVLLRKLYVPALTQDRQAKLSKEAEEPPKSTKNANWTGLHMSIAEKRGIQWPVEIPASVKDSPWFQVLTERAQEVVGFCCDERERLGRAIDYADVYHSANRFASSVITSVTMAILASLRFATESEEEEVEDIEGMVADMTLPQHEF</sequence>
<dbReference type="InterPro" id="IPR001525">
    <property type="entry name" value="C5_MeTfrase"/>
</dbReference>
<accession>A0ABP0LAJ3</accession>
<evidence type="ECO:0000256" key="2">
    <source>
        <dbReference type="ARBA" id="ARBA00022679"/>
    </source>
</evidence>
<dbReference type="Gene3D" id="3.40.50.150">
    <property type="entry name" value="Vaccinia Virus protein VP39"/>
    <property type="match status" value="1"/>
</dbReference>
<keyword evidence="4" id="KW-1185">Reference proteome</keyword>
<evidence type="ECO:0000256" key="1">
    <source>
        <dbReference type="ARBA" id="ARBA00022603"/>
    </source>
</evidence>
<proteinExistence type="predicted"/>
<dbReference type="InterPro" id="IPR029063">
    <property type="entry name" value="SAM-dependent_MTases_sf"/>
</dbReference>
<dbReference type="Pfam" id="PF00145">
    <property type="entry name" value="DNA_methylase"/>
    <property type="match status" value="1"/>
</dbReference>